<dbReference type="EMBL" id="JBBNAG010000004">
    <property type="protein sequence ID" value="KAK9140188.1"/>
    <property type="molecule type" value="Genomic_DNA"/>
</dbReference>
<protein>
    <submittedName>
        <fullName evidence="1">Uncharacterized protein</fullName>
    </submittedName>
</protein>
<proteinExistence type="predicted"/>
<name>A0AAP0JTY7_9MAGN</name>
<sequence length="77" mass="9486">MWEIAMWLLAHGRERRRRNRAKMWEVVKPWIPRSSRSVLRQEGRHIFYMLDQWKVATWRAAGMDETCTRRASIWETI</sequence>
<organism evidence="1 2">
    <name type="scientific">Stephania cephalantha</name>
    <dbReference type="NCBI Taxonomy" id="152367"/>
    <lineage>
        <taxon>Eukaryota</taxon>
        <taxon>Viridiplantae</taxon>
        <taxon>Streptophyta</taxon>
        <taxon>Embryophyta</taxon>
        <taxon>Tracheophyta</taxon>
        <taxon>Spermatophyta</taxon>
        <taxon>Magnoliopsida</taxon>
        <taxon>Ranunculales</taxon>
        <taxon>Menispermaceae</taxon>
        <taxon>Menispermoideae</taxon>
        <taxon>Cissampelideae</taxon>
        <taxon>Stephania</taxon>
    </lineage>
</organism>
<comment type="caution">
    <text evidence="1">The sequence shown here is derived from an EMBL/GenBank/DDBJ whole genome shotgun (WGS) entry which is preliminary data.</text>
</comment>
<evidence type="ECO:0000313" key="1">
    <source>
        <dbReference type="EMBL" id="KAK9140188.1"/>
    </source>
</evidence>
<dbReference type="Proteomes" id="UP001419268">
    <property type="component" value="Unassembled WGS sequence"/>
</dbReference>
<keyword evidence="2" id="KW-1185">Reference proteome</keyword>
<reference evidence="1 2" key="1">
    <citation type="submission" date="2024-01" db="EMBL/GenBank/DDBJ databases">
        <title>Genome assemblies of Stephania.</title>
        <authorList>
            <person name="Yang L."/>
        </authorList>
    </citation>
    <scope>NUCLEOTIDE SEQUENCE [LARGE SCALE GENOMIC DNA]</scope>
    <source>
        <strain evidence="1">JXDWG</strain>
        <tissue evidence="1">Leaf</tissue>
    </source>
</reference>
<accession>A0AAP0JTY7</accession>
<evidence type="ECO:0000313" key="2">
    <source>
        <dbReference type="Proteomes" id="UP001419268"/>
    </source>
</evidence>
<dbReference type="AlphaFoldDB" id="A0AAP0JTY7"/>
<gene>
    <name evidence="1" type="ORF">Scep_009869</name>
</gene>